<dbReference type="InterPro" id="IPR010982">
    <property type="entry name" value="Lambda_DNA-bd_dom_sf"/>
</dbReference>
<accession>A0A4Z0MFD4</accession>
<comment type="caution">
    <text evidence="2">The sequence shown here is derived from an EMBL/GenBank/DDBJ whole genome shotgun (WGS) entry which is preliminary data.</text>
</comment>
<proteinExistence type="predicted"/>
<dbReference type="EMBL" id="SRKZ01000006">
    <property type="protein sequence ID" value="TGD78231.1"/>
    <property type="molecule type" value="Genomic_DNA"/>
</dbReference>
<organism evidence="2 3">
    <name type="scientific">Hymenobacter wooponensis</name>
    <dbReference type="NCBI Taxonomy" id="1525360"/>
    <lineage>
        <taxon>Bacteria</taxon>
        <taxon>Pseudomonadati</taxon>
        <taxon>Bacteroidota</taxon>
        <taxon>Cytophagia</taxon>
        <taxon>Cytophagales</taxon>
        <taxon>Hymenobacteraceae</taxon>
        <taxon>Hymenobacter</taxon>
    </lineage>
</organism>
<dbReference type="OrthoDB" id="3174593at2"/>
<evidence type="ECO:0000313" key="3">
    <source>
        <dbReference type="Proteomes" id="UP000298284"/>
    </source>
</evidence>
<keyword evidence="3" id="KW-1185">Reference proteome</keyword>
<dbReference type="SUPFAM" id="SSF47413">
    <property type="entry name" value="lambda repressor-like DNA-binding domains"/>
    <property type="match status" value="1"/>
</dbReference>
<dbReference type="RefSeq" id="WP_135532096.1">
    <property type="nucleotide sequence ID" value="NZ_SRKZ01000006.1"/>
</dbReference>
<sequence length="355" mass="40436">MNKLSNFSPNWVSPPGNTIAAILEEQEIPPSAFAAMMNLSILHANELLQGSRSVTRDIANKLSSYLGASTEFWIKRELQYQEAIISVQQLERKVWVSQLPVRDMLKFGWLSQVGDKFSDLISFFDVDNIESWDAKYKAELGTALFRKSLAFKERYAATAAWIRQGEIQAAHINCQPWNAIAFRNILSEIRKLTRQKDPGVFLPKLIDLCATCGVAVVVVRTPTGCFASGATKFISADKAVMQLSFRYLSDDQFWFTFFHEAGHLLLHGNNLFLEGEAEDFLDHREDEANRFSAEVLIPEQFRQRMQRIPLTKKGIVGFSMEVGVSPGIVVGQLQFSKRITPKQLNTYKRRYQWEN</sequence>
<dbReference type="Gene3D" id="1.10.260.40">
    <property type="entry name" value="lambda repressor-like DNA-binding domains"/>
    <property type="match status" value="1"/>
</dbReference>
<evidence type="ECO:0000259" key="1">
    <source>
        <dbReference type="Pfam" id="PF06114"/>
    </source>
</evidence>
<dbReference type="GO" id="GO:0003677">
    <property type="term" value="F:DNA binding"/>
    <property type="evidence" value="ECO:0007669"/>
    <property type="project" value="InterPro"/>
</dbReference>
<reference evidence="2 3" key="1">
    <citation type="submission" date="2019-04" db="EMBL/GenBank/DDBJ databases">
        <authorList>
            <person name="Feng G."/>
            <person name="Zhang J."/>
            <person name="Zhu H."/>
        </authorList>
    </citation>
    <scope>NUCLEOTIDE SEQUENCE [LARGE SCALE GENOMIC DNA]</scope>
    <source>
        <strain evidence="2 3">JCM 19491</strain>
    </source>
</reference>
<dbReference type="InterPro" id="IPR010359">
    <property type="entry name" value="IrrE_HExxH"/>
</dbReference>
<gene>
    <name evidence="2" type="ORF">EU557_19150</name>
</gene>
<dbReference type="AlphaFoldDB" id="A0A4Z0MFD4"/>
<dbReference type="Proteomes" id="UP000298284">
    <property type="component" value="Unassembled WGS sequence"/>
</dbReference>
<evidence type="ECO:0000313" key="2">
    <source>
        <dbReference type="EMBL" id="TGD78231.1"/>
    </source>
</evidence>
<feature type="domain" description="IrrE N-terminal-like" evidence="1">
    <location>
        <begin position="218"/>
        <end position="302"/>
    </location>
</feature>
<dbReference type="Pfam" id="PF06114">
    <property type="entry name" value="Peptidase_M78"/>
    <property type="match status" value="1"/>
</dbReference>
<name>A0A4Z0MFD4_9BACT</name>
<dbReference type="Gene3D" id="1.10.10.2910">
    <property type="match status" value="1"/>
</dbReference>
<protein>
    <submittedName>
        <fullName evidence="2">ImmA/IrrE family metallo-endopeptidase</fullName>
    </submittedName>
</protein>